<gene>
    <name evidence="1" type="ORF">RHMOL_Rhmol01G0161800</name>
</gene>
<sequence length="216" mass="23102">MADHDGIGDSSDVIDRLENRGWTMEADQGDQTAAERPVGAGATAVGGGDGGEGQQQEVDGGENRRVTKAEPRATKEAGAAGASGLGYRSRGLANSWSPLKDLTRGKGAAVEEEETTEVPVTYREEDILFRPAATATTSSSHIPITKYDVAKHLPDKMLVKLLEDSPMIGEMVLKAKEERARAIVEAEAAERAKREQKEGEELLGEAEVEERSGEEV</sequence>
<reference evidence="1" key="1">
    <citation type="submission" date="2022-02" db="EMBL/GenBank/DDBJ databases">
        <title>Plant Genome Project.</title>
        <authorList>
            <person name="Zhang R.-G."/>
        </authorList>
    </citation>
    <scope>NUCLEOTIDE SEQUENCE</scope>
    <source>
        <strain evidence="1">AT1</strain>
    </source>
</reference>
<evidence type="ECO:0000313" key="2">
    <source>
        <dbReference type="Proteomes" id="UP001062846"/>
    </source>
</evidence>
<comment type="caution">
    <text evidence="1">The sequence shown here is derived from an EMBL/GenBank/DDBJ whole genome shotgun (WGS) entry which is preliminary data.</text>
</comment>
<organism evidence="1 2">
    <name type="scientific">Rhododendron molle</name>
    <name type="common">Chinese azalea</name>
    <name type="synonym">Azalea mollis</name>
    <dbReference type="NCBI Taxonomy" id="49168"/>
    <lineage>
        <taxon>Eukaryota</taxon>
        <taxon>Viridiplantae</taxon>
        <taxon>Streptophyta</taxon>
        <taxon>Embryophyta</taxon>
        <taxon>Tracheophyta</taxon>
        <taxon>Spermatophyta</taxon>
        <taxon>Magnoliopsida</taxon>
        <taxon>eudicotyledons</taxon>
        <taxon>Gunneridae</taxon>
        <taxon>Pentapetalae</taxon>
        <taxon>asterids</taxon>
        <taxon>Ericales</taxon>
        <taxon>Ericaceae</taxon>
        <taxon>Ericoideae</taxon>
        <taxon>Rhodoreae</taxon>
        <taxon>Rhododendron</taxon>
    </lineage>
</organism>
<protein>
    <submittedName>
        <fullName evidence="1">Uncharacterized protein</fullName>
    </submittedName>
</protein>
<name>A0ACC0Q3M2_RHOML</name>
<proteinExistence type="predicted"/>
<dbReference type="EMBL" id="CM046388">
    <property type="protein sequence ID" value="KAI8571964.1"/>
    <property type="molecule type" value="Genomic_DNA"/>
</dbReference>
<accession>A0ACC0Q3M2</accession>
<dbReference type="Proteomes" id="UP001062846">
    <property type="component" value="Chromosome 1"/>
</dbReference>
<keyword evidence="2" id="KW-1185">Reference proteome</keyword>
<evidence type="ECO:0000313" key="1">
    <source>
        <dbReference type="EMBL" id="KAI8571964.1"/>
    </source>
</evidence>